<dbReference type="Gene3D" id="1.10.437.10">
    <property type="entry name" value="Blc2-like"/>
    <property type="match status" value="1"/>
</dbReference>
<dbReference type="EMBL" id="JAWDGP010001738">
    <property type="protein sequence ID" value="KAK3788746.1"/>
    <property type="molecule type" value="Genomic_DNA"/>
</dbReference>
<reference evidence="2" key="1">
    <citation type="journal article" date="2023" name="G3 (Bethesda)">
        <title>A reference genome for the long-term kleptoplast-retaining sea slug Elysia crispata morphotype clarki.</title>
        <authorList>
            <person name="Eastman K.E."/>
            <person name="Pendleton A.L."/>
            <person name="Shaikh M.A."/>
            <person name="Suttiyut T."/>
            <person name="Ogas R."/>
            <person name="Tomko P."/>
            <person name="Gavelis G."/>
            <person name="Widhalm J.R."/>
            <person name="Wisecaver J.H."/>
        </authorList>
    </citation>
    <scope>NUCLEOTIDE SEQUENCE</scope>
    <source>
        <strain evidence="2">ECLA1</strain>
    </source>
</reference>
<evidence type="ECO:0000313" key="3">
    <source>
        <dbReference type="Proteomes" id="UP001283361"/>
    </source>
</evidence>
<evidence type="ECO:0000256" key="1">
    <source>
        <dbReference type="SAM" id="MobiDB-lite"/>
    </source>
</evidence>
<feature type="region of interest" description="Disordered" evidence="1">
    <location>
        <begin position="13"/>
        <end position="35"/>
    </location>
</feature>
<proteinExistence type="predicted"/>
<dbReference type="Proteomes" id="UP001283361">
    <property type="component" value="Unassembled WGS sequence"/>
</dbReference>
<protein>
    <submittedName>
        <fullName evidence="2">Uncharacterized protein</fullName>
    </submittedName>
</protein>
<dbReference type="GO" id="GO:0042981">
    <property type="term" value="P:regulation of apoptotic process"/>
    <property type="evidence" value="ECO:0007669"/>
    <property type="project" value="InterPro"/>
</dbReference>
<comment type="caution">
    <text evidence="2">The sequence shown here is derived from an EMBL/GenBank/DDBJ whole genome shotgun (WGS) entry which is preliminary data.</text>
</comment>
<accession>A0AAE1DZH3</accession>
<gene>
    <name evidence="2" type="ORF">RRG08_029196</name>
</gene>
<name>A0AAE1DZH3_9GAST</name>
<organism evidence="2 3">
    <name type="scientific">Elysia crispata</name>
    <name type="common">lettuce slug</name>
    <dbReference type="NCBI Taxonomy" id="231223"/>
    <lineage>
        <taxon>Eukaryota</taxon>
        <taxon>Metazoa</taxon>
        <taxon>Spiralia</taxon>
        <taxon>Lophotrochozoa</taxon>
        <taxon>Mollusca</taxon>
        <taxon>Gastropoda</taxon>
        <taxon>Heterobranchia</taxon>
        <taxon>Euthyneura</taxon>
        <taxon>Panpulmonata</taxon>
        <taxon>Sacoglossa</taxon>
        <taxon>Placobranchoidea</taxon>
        <taxon>Plakobranchidae</taxon>
        <taxon>Elysia</taxon>
    </lineage>
</organism>
<sequence length="213" mass="23163">MASQMLQRLIGSSVDETPSFAPEQRSGSSPHLPNAALHKTKSEVKGGQLFELFVLDQVGKNKVSSLGLKDFVTRPAECTQEVCDTATRLCQMAVVFSESEERQKVKDAALTVSPHMMRQELSTVLQAMLAEYPSLDEGVLVLFFFCLDLSARLLESEHKDAWEVLAWCRAGLDAALGPYVHARGGWVAVGSSAAQALTTGLSLLSQVRRLVAL</sequence>
<evidence type="ECO:0000313" key="2">
    <source>
        <dbReference type="EMBL" id="KAK3788746.1"/>
    </source>
</evidence>
<dbReference type="AlphaFoldDB" id="A0AAE1DZH3"/>
<dbReference type="InterPro" id="IPR036834">
    <property type="entry name" value="Bcl-2-like_sf"/>
</dbReference>
<keyword evidence="3" id="KW-1185">Reference proteome</keyword>